<keyword evidence="4" id="KW-1185">Reference proteome</keyword>
<feature type="region of interest" description="Disordered" evidence="1">
    <location>
        <begin position="253"/>
        <end position="301"/>
    </location>
</feature>
<dbReference type="Proteomes" id="UP001302812">
    <property type="component" value="Unassembled WGS sequence"/>
</dbReference>
<name>A0AAN6QGH3_9PEZI</name>
<dbReference type="AlphaFoldDB" id="A0AAN6QGH3"/>
<protein>
    <submittedName>
        <fullName evidence="3">Uncharacterized protein</fullName>
    </submittedName>
</protein>
<sequence>MKLQTLLTAALLTGFATAIGPPNPKTPPRLRGKREKMENWKWPNPFESPRLSKFDTTCEVERLFKAGDYLLDDLAEEGPGGLLPYRDALKEVFSAREYPGSWDGIDPHGYDRNILFMNYDEMPLKVREWIEEQERTDGEGRGLFAVYNRPMPGTRVLHTIKVPAETPVSEEWRARDERRVVLFAPGALYEILPLWVAEGSGCEAPLLDLSKYSAKLVDGGVVAYPVHWTFAKRSKGEREIEFRIKAQVLKLKPGEDAGEDDVEETVQQSAKTEQAKETEKTEEAETPASTQEADKAGKDEL</sequence>
<feature type="compositionally biased region" description="Basic and acidic residues" evidence="1">
    <location>
        <begin position="273"/>
        <end position="283"/>
    </location>
</feature>
<evidence type="ECO:0000256" key="1">
    <source>
        <dbReference type="SAM" id="MobiDB-lite"/>
    </source>
</evidence>
<comment type="caution">
    <text evidence="3">The sequence shown here is derived from an EMBL/GenBank/DDBJ whole genome shotgun (WGS) entry which is preliminary data.</text>
</comment>
<feature type="signal peptide" evidence="2">
    <location>
        <begin position="1"/>
        <end position="18"/>
    </location>
</feature>
<feature type="chain" id="PRO_5042892581" evidence="2">
    <location>
        <begin position="19"/>
        <end position="301"/>
    </location>
</feature>
<keyword evidence="2" id="KW-0732">Signal</keyword>
<proteinExistence type="predicted"/>
<evidence type="ECO:0000313" key="4">
    <source>
        <dbReference type="Proteomes" id="UP001302812"/>
    </source>
</evidence>
<reference evidence="3" key="2">
    <citation type="submission" date="2023-05" db="EMBL/GenBank/DDBJ databases">
        <authorList>
            <consortium name="Lawrence Berkeley National Laboratory"/>
            <person name="Steindorff A."/>
            <person name="Hensen N."/>
            <person name="Bonometti L."/>
            <person name="Westerberg I."/>
            <person name="Brannstrom I.O."/>
            <person name="Guillou S."/>
            <person name="Cros-Aarteil S."/>
            <person name="Calhoun S."/>
            <person name="Haridas S."/>
            <person name="Kuo A."/>
            <person name="Mondo S."/>
            <person name="Pangilinan J."/>
            <person name="Riley R."/>
            <person name="Labutti K."/>
            <person name="Andreopoulos B."/>
            <person name="Lipzen A."/>
            <person name="Chen C."/>
            <person name="Yanf M."/>
            <person name="Daum C."/>
            <person name="Ng V."/>
            <person name="Clum A."/>
            <person name="Ohm R."/>
            <person name="Martin F."/>
            <person name="Silar P."/>
            <person name="Natvig D."/>
            <person name="Lalanne C."/>
            <person name="Gautier V."/>
            <person name="Ament-Velasquez S.L."/>
            <person name="Kruys A."/>
            <person name="Hutchinson M.I."/>
            <person name="Powell A.J."/>
            <person name="Barry K."/>
            <person name="Miller A.N."/>
            <person name="Grigoriev I.V."/>
            <person name="Debuchy R."/>
            <person name="Gladieux P."/>
            <person name="Thoren M.H."/>
            <person name="Johannesson H."/>
        </authorList>
    </citation>
    <scope>NUCLEOTIDE SEQUENCE</scope>
    <source>
        <strain evidence="3">CBS 508.74</strain>
    </source>
</reference>
<dbReference type="RefSeq" id="XP_064666761.1">
    <property type="nucleotide sequence ID" value="XM_064815970.1"/>
</dbReference>
<organism evidence="3 4">
    <name type="scientific">Canariomyces notabilis</name>
    <dbReference type="NCBI Taxonomy" id="2074819"/>
    <lineage>
        <taxon>Eukaryota</taxon>
        <taxon>Fungi</taxon>
        <taxon>Dikarya</taxon>
        <taxon>Ascomycota</taxon>
        <taxon>Pezizomycotina</taxon>
        <taxon>Sordariomycetes</taxon>
        <taxon>Sordariomycetidae</taxon>
        <taxon>Sordariales</taxon>
        <taxon>Chaetomiaceae</taxon>
        <taxon>Canariomyces</taxon>
    </lineage>
</organism>
<dbReference type="GeneID" id="89940095"/>
<feature type="compositionally biased region" description="Basic and acidic residues" evidence="1">
    <location>
        <begin position="292"/>
        <end position="301"/>
    </location>
</feature>
<dbReference type="EMBL" id="MU853358">
    <property type="protein sequence ID" value="KAK4109191.1"/>
    <property type="molecule type" value="Genomic_DNA"/>
</dbReference>
<evidence type="ECO:0000313" key="3">
    <source>
        <dbReference type="EMBL" id="KAK4109191.1"/>
    </source>
</evidence>
<gene>
    <name evidence="3" type="ORF">N656DRAFT_783490</name>
</gene>
<evidence type="ECO:0000256" key="2">
    <source>
        <dbReference type="SAM" id="SignalP"/>
    </source>
</evidence>
<accession>A0AAN6QGH3</accession>
<reference evidence="3" key="1">
    <citation type="journal article" date="2023" name="Mol. Phylogenet. Evol.">
        <title>Genome-scale phylogeny and comparative genomics of the fungal order Sordariales.</title>
        <authorList>
            <person name="Hensen N."/>
            <person name="Bonometti L."/>
            <person name="Westerberg I."/>
            <person name="Brannstrom I.O."/>
            <person name="Guillou S."/>
            <person name="Cros-Aarteil S."/>
            <person name="Calhoun S."/>
            <person name="Haridas S."/>
            <person name="Kuo A."/>
            <person name="Mondo S."/>
            <person name="Pangilinan J."/>
            <person name="Riley R."/>
            <person name="LaButti K."/>
            <person name="Andreopoulos B."/>
            <person name="Lipzen A."/>
            <person name="Chen C."/>
            <person name="Yan M."/>
            <person name="Daum C."/>
            <person name="Ng V."/>
            <person name="Clum A."/>
            <person name="Steindorff A."/>
            <person name="Ohm R.A."/>
            <person name="Martin F."/>
            <person name="Silar P."/>
            <person name="Natvig D.O."/>
            <person name="Lalanne C."/>
            <person name="Gautier V."/>
            <person name="Ament-Velasquez S.L."/>
            <person name="Kruys A."/>
            <person name="Hutchinson M.I."/>
            <person name="Powell A.J."/>
            <person name="Barry K."/>
            <person name="Miller A.N."/>
            <person name="Grigoriev I.V."/>
            <person name="Debuchy R."/>
            <person name="Gladieux P."/>
            <person name="Hiltunen Thoren M."/>
            <person name="Johannesson H."/>
        </authorList>
    </citation>
    <scope>NUCLEOTIDE SEQUENCE</scope>
    <source>
        <strain evidence="3">CBS 508.74</strain>
    </source>
</reference>